<name>A0A1N7RLY8_9BURK</name>
<organism evidence="1 2">
    <name type="scientific">Paraburkholderia ribeironis</name>
    <dbReference type="NCBI Taxonomy" id="1247936"/>
    <lineage>
        <taxon>Bacteria</taxon>
        <taxon>Pseudomonadati</taxon>
        <taxon>Pseudomonadota</taxon>
        <taxon>Betaproteobacteria</taxon>
        <taxon>Burkholderiales</taxon>
        <taxon>Burkholderiaceae</taxon>
        <taxon>Paraburkholderia</taxon>
    </lineage>
</organism>
<evidence type="ECO:0000313" key="1">
    <source>
        <dbReference type="EMBL" id="SIT36103.1"/>
    </source>
</evidence>
<gene>
    <name evidence="1" type="ORF">BN2475_70085</name>
</gene>
<reference evidence="1 2" key="1">
    <citation type="submission" date="2016-12" db="EMBL/GenBank/DDBJ databases">
        <authorList>
            <person name="Song W.-J."/>
            <person name="Kurnit D.M."/>
        </authorList>
    </citation>
    <scope>NUCLEOTIDE SEQUENCE [LARGE SCALE GENOMIC DNA]</scope>
    <source>
        <strain evidence="1 2">STM7296</strain>
    </source>
</reference>
<dbReference type="Proteomes" id="UP000187012">
    <property type="component" value="Unassembled WGS sequence"/>
</dbReference>
<accession>A0A1N7RLY8</accession>
<sequence>MFVTLSLMNSFANPTDDALRVCRCFPYDDFLTAIRNGFIEDGEVLIRCSDAIAWLEQ</sequence>
<dbReference type="STRING" id="1247936.BN2475_70085"/>
<keyword evidence="2" id="KW-1185">Reference proteome</keyword>
<dbReference type="AlphaFoldDB" id="A0A1N7RLY8"/>
<dbReference type="EMBL" id="CYGX02000007">
    <property type="protein sequence ID" value="SIT36103.1"/>
    <property type="molecule type" value="Genomic_DNA"/>
</dbReference>
<evidence type="ECO:0000313" key="2">
    <source>
        <dbReference type="Proteomes" id="UP000187012"/>
    </source>
</evidence>
<protein>
    <submittedName>
        <fullName evidence="1">Uncharacterized protein</fullName>
    </submittedName>
</protein>
<proteinExistence type="predicted"/>